<reference evidence="1" key="1">
    <citation type="journal article" date="2023" name="bioRxiv">
        <title>Improved chromosome-level genome assembly for marigold (Tagetes erecta).</title>
        <authorList>
            <person name="Jiang F."/>
            <person name="Yuan L."/>
            <person name="Wang S."/>
            <person name="Wang H."/>
            <person name="Xu D."/>
            <person name="Wang A."/>
            <person name="Fan W."/>
        </authorList>
    </citation>
    <scope>NUCLEOTIDE SEQUENCE</scope>
    <source>
        <strain evidence="1">WSJ</strain>
        <tissue evidence="1">Leaf</tissue>
    </source>
</reference>
<keyword evidence="2" id="KW-1185">Reference proteome</keyword>
<gene>
    <name evidence="1" type="ORF">QVD17_40168</name>
</gene>
<protein>
    <submittedName>
        <fullName evidence="1">Uncharacterized protein</fullName>
    </submittedName>
</protein>
<dbReference type="Proteomes" id="UP001229421">
    <property type="component" value="Unassembled WGS sequence"/>
</dbReference>
<dbReference type="AlphaFoldDB" id="A0AAD8JVP5"/>
<evidence type="ECO:0000313" key="1">
    <source>
        <dbReference type="EMBL" id="KAK1408415.1"/>
    </source>
</evidence>
<name>A0AAD8JVP5_TARER</name>
<comment type="caution">
    <text evidence="1">The sequence shown here is derived from an EMBL/GenBank/DDBJ whole genome shotgun (WGS) entry which is preliminary data.</text>
</comment>
<sequence length="66" mass="7698">MLEIARNHHKSCEHNCIQHLSISTCIHLLNAIVSSDMSNNYPRNQISYNLPPNLQTFYKMFHTTLI</sequence>
<accession>A0AAD8JVP5</accession>
<evidence type="ECO:0000313" key="2">
    <source>
        <dbReference type="Proteomes" id="UP001229421"/>
    </source>
</evidence>
<dbReference type="EMBL" id="JAUHHV010000011">
    <property type="protein sequence ID" value="KAK1408415.1"/>
    <property type="molecule type" value="Genomic_DNA"/>
</dbReference>
<organism evidence="1 2">
    <name type="scientific">Tagetes erecta</name>
    <name type="common">African marigold</name>
    <dbReference type="NCBI Taxonomy" id="13708"/>
    <lineage>
        <taxon>Eukaryota</taxon>
        <taxon>Viridiplantae</taxon>
        <taxon>Streptophyta</taxon>
        <taxon>Embryophyta</taxon>
        <taxon>Tracheophyta</taxon>
        <taxon>Spermatophyta</taxon>
        <taxon>Magnoliopsida</taxon>
        <taxon>eudicotyledons</taxon>
        <taxon>Gunneridae</taxon>
        <taxon>Pentapetalae</taxon>
        <taxon>asterids</taxon>
        <taxon>campanulids</taxon>
        <taxon>Asterales</taxon>
        <taxon>Asteraceae</taxon>
        <taxon>Asteroideae</taxon>
        <taxon>Heliantheae alliance</taxon>
        <taxon>Tageteae</taxon>
        <taxon>Tagetes</taxon>
    </lineage>
</organism>
<proteinExistence type="predicted"/>